<comment type="subcellular location">
    <subcellularLocation>
        <location evidence="1">Secreted</location>
    </subcellularLocation>
</comment>
<dbReference type="PROSITE" id="PS51257">
    <property type="entry name" value="PROKAR_LIPOPROTEIN"/>
    <property type="match status" value="1"/>
</dbReference>
<dbReference type="InterPro" id="IPR059100">
    <property type="entry name" value="TSP3_bac"/>
</dbReference>
<dbReference type="PANTHER" id="PTHR37467">
    <property type="entry name" value="EXPORTED CALCIUM-BINDING GLYCOPROTEIN-RELATED"/>
    <property type="match status" value="1"/>
</dbReference>
<evidence type="ECO:0000256" key="4">
    <source>
        <dbReference type="ARBA" id="ARBA00022837"/>
    </source>
</evidence>
<evidence type="ECO:0000256" key="1">
    <source>
        <dbReference type="ARBA" id="ARBA00004613"/>
    </source>
</evidence>
<evidence type="ECO:0000256" key="3">
    <source>
        <dbReference type="ARBA" id="ARBA00022729"/>
    </source>
</evidence>
<evidence type="ECO:0000313" key="6">
    <source>
        <dbReference type="Proteomes" id="UP000268313"/>
    </source>
</evidence>
<dbReference type="EMBL" id="RAWE01000174">
    <property type="protein sequence ID" value="RKG97490.1"/>
    <property type="molecule type" value="Genomic_DNA"/>
</dbReference>
<dbReference type="PANTHER" id="PTHR37467:SF1">
    <property type="entry name" value="EXPORTED CALCIUM-BINDING GLYCOPROTEIN"/>
    <property type="match status" value="1"/>
</dbReference>
<dbReference type="InterPro" id="IPR053180">
    <property type="entry name" value="Ca-binding_acidic-repeat"/>
</dbReference>
<gene>
    <name evidence="5" type="ORF">D7X32_32545</name>
</gene>
<dbReference type="AlphaFoldDB" id="A0A3A8K071"/>
<dbReference type="Pfam" id="PF18884">
    <property type="entry name" value="TSP3_bac"/>
    <property type="match status" value="3"/>
</dbReference>
<sequence length="545" mass="57574">MRSSPRVAWLLIPTLWLSCTDAGLYSIDDRAGGSRDRANFEGDLCVPEATGDAFPVKVVFALQGGTGVETEMVGYAVDGLTTLTSRFTGPQMRFGLVAFHSVATGLQGSFTDAAGFQSILPRYASYQQQGPISIRSALRLSKSLMSGDMQAACKGEVARTRYVVAPVIRSSDVSCDNPAFNIGIDSRCTALSQAAGCGASPDAQAQCNASCSQCELTAVVGELKGLVEQLGAGDVSVQPIYVRGDVPDAVTRLQVAAIANAGGSAPVETDFAGLPNALSRLDYGALDNGLKLKRFLAFNRNVQVRNGQMLTDSDGDGVGDDDERALGLDPAVPDTDQDGLMDGVELRMGLDPLAVDVINGCSVVQDTDGDRLNDCEERVLGSDPCVGDTDGDGLPDLVEALSQTNPLVAEDLLDSDRDGVTNVAEVEAHGDPLSADLDFHRERGYGYSVVPLPPTATSDRACYRTRVENVSLVPTLERPHPLIPGGFIRAGTNEVYLYLQVGRDNDPRGSGVGSLFIQEIQYDPDTGRTPAGMVPLVSDDFIVGL</sequence>
<protein>
    <submittedName>
        <fullName evidence="5">Calcium-binding protein</fullName>
    </submittedName>
</protein>
<proteinExistence type="predicted"/>
<keyword evidence="4" id="KW-0106">Calcium</keyword>
<organism evidence="5 6">
    <name type="scientific">Corallococcus carmarthensis</name>
    <dbReference type="NCBI Taxonomy" id="2316728"/>
    <lineage>
        <taxon>Bacteria</taxon>
        <taxon>Pseudomonadati</taxon>
        <taxon>Myxococcota</taxon>
        <taxon>Myxococcia</taxon>
        <taxon>Myxococcales</taxon>
        <taxon>Cystobacterineae</taxon>
        <taxon>Myxococcaceae</taxon>
        <taxon>Corallococcus</taxon>
    </lineage>
</organism>
<keyword evidence="3" id="KW-0732">Signal</keyword>
<evidence type="ECO:0000313" key="5">
    <source>
        <dbReference type="EMBL" id="RKG97490.1"/>
    </source>
</evidence>
<keyword evidence="2" id="KW-0964">Secreted</keyword>
<dbReference type="OrthoDB" id="5521787at2"/>
<dbReference type="PROSITE" id="PS00018">
    <property type="entry name" value="EF_HAND_1"/>
    <property type="match status" value="1"/>
</dbReference>
<dbReference type="RefSeq" id="WP_120606460.1">
    <property type="nucleotide sequence ID" value="NZ_RAWE01000174.1"/>
</dbReference>
<evidence type="ECO:0000256" key="2">
    <source>
        <dbReference type="ARBA" id="ARBA00022525"/>
    </source>
</evidence>
<accession>A0A3A8K071</accession>
<keyword evidence="6" id="KW-1185">Reference proteome</keyword>
<dbReference type="Proteomes" id="UP000268313">
    <property type="component" value="Unassembled WGS sequence"/>
</dbReference>
<reference evidence="6" key="1">
    <citation type="submission" date="2018-09" db="EMBL/GenBank/DDBJ databases">
        <authorList>
            <person name="Livingstone P.G."/>
            <person name="Whitworth D.E."/>
        </authorList>
    </citation>
    <scope>NUCLEOTIDE SEQUENCE [LARGE SCALE GENOMIC DNA]</scope>
    <source>
        <strain evidence="6">CA043D</strain>
    </source>
</reference>
<dbReference type="InterPro" id="IPR018247">
    <property type="entry name" value="EF_Hand_1_Ca_BS"/>
</dbReference>
<comment type="caution">
    <text evidence="5">The sequence shown here is derived from an EMBL/GenBank/DDBJ whole genome shotgun (WGS) entry which is preliminary data.</text>
</comment>
<name>A0A3A8K071_9BACT</name>